<evidence type="ECO:0000256" key="1">
    <source>
        <dbReference type="SAM" id="MobiDB-lite"/>
    </source>
</evidence>
<protein>
    <submittedName>
        <fullName evidence="2">Uncharacterized protein</fullName>
    </submittedName>
</protein>
<feature type="region of interest" description="Disordered" evidence="1">
    <location>
        <begin position="1"/>
        <end position="22"/>
    </location>
</feature>
<sequence>DRSKGRSTEGWGSKPWVTGNKKASAMRRSEEYPSEFCEAVATLVINDLA</sequence>
<reference evidence="2" key="1">
    <citation type="submission" date="2023-10" db="EMBL/GenBank/DDBJ databases">
        <authorList>
            <person name="Chen Y."/>
            <person name="Shah S."/>
            <person name="Dougan E. K."/>
            <person name="Thang M."/>
            <person name="Chan C."/>
        </authorList>
    </citation>
    <scope>NUCLEOTIDE SEQUENCE [LARGE SCALE GENOMIC DNA]</scope>
</reference>
<gene>
    <name evidence="2" type="ORF">PCOR1329_LOCUS562</name>
</gene>
<evidence type="ECO:0000313" key="2">
    <source>
        <dbReference type="EMBL" id="CAK0788819.1"/>
    </source>
</evidence>
<proteinExistence type="predicted"/>
<dbReference type="Proteomes" id="UP001189429">
    <property type="component" value="Unassembled WGS sequence"/>
</dbReference>
<dbReference type="EMBL" id="CAUYUJ010000115">
    <property type="protein sequence ID" value="CAK0788819.1"/>
    <property type="molecule type" value="Genomic_DNA"/>
</dbReference>
<feature type="non-terminal residue" evidence="2">
    <location>
        <position position="1"/>
    </location>
</feature>
<keyword evidence="3" id="KW-1185">Reference proteome</keyword>
<comment type="caution">
    <text evidence="2">The sequence shown here is derived from an EMBL/GenBank/DDBJ whole genome shotgun (WGS) entry which is preliminary data.</text>
</comment>
<organism evidence="2 3">
    <name type="scientific">Prorocentrum cordatum</name>
    <dbReference type="NCBI Taxonomy" id="2364126"/>
    <lineage>
        <taxon>Eukaryota</taxon>
        <taxon>Sar</taxon>
        <taxon>Alveolata</taxon>
        <taxon>Dinophyceae</taxon>
        <taxon>Prorocentrales</taxon>
        <taxon>Prorocentraceae</taxon>
        <taxon>Prorocentrum</taxon>
    </lineage>
</organism>
<accession>A0ABN9P7X9</accession>
<evidence type="ECO:0000313" key="3">
    <source>
        <dbReference type="Proteomes" id="UP001189429"/>
    </source>
</evidence>
<name>A0ABN9P7X9_9DINO</name>